<feature type="region of interest" description="Disordered" evidence="1">
    <location>
        <begin position="2363"/>
        <end position="2382"/>
    </location>
</feature>
<gene>
    <name evidence="2" type="ORF">PGT21_023625</name>
</gene>
<protein>
    <submittedName>
        <fullName evidence="2">Uncharacterized protein</fullName>
    </submittedName>
</protein>
<feature type="compositionally biased region" description="Pro residues" evidence="1">
    <location>
        <begin position="57"/>
        <end position="72"/>
    </location>
</feature>
<name>A0A5B0QX06_PUCGR</name>
<dbReference type="EMBL" id="VSWC01000002">
    <property type="protein sequence ID" value="KAA1117798.1"/>
    <property type="molecule type" value="Genomic_DNA"/>
</dbReference>
<feature type="region of interest" description="Disordered" evidence="1">
    <location>
        <begin position="1871"/>
        <end position="1921"/>
    </location>
</feature>
<feature type="compositionally biased region" description="Polar residues" evidence="1">
    <location>
        <begin position="999"/>
        <end position="1017"/>
    </location>
</feature>
<feature type="region of interest" description="Disordered" evidence="1">
    <location>
        <begin position="329"/>
        <end position="360"/>
    </location>
</feature>
<dbReference type="SUPFAM" id="SSF48371">
    <property type="entry name" value="ARM repeat"/>
    <property type="match status" value="1"/>
</dbReference>
<dbReference type="InterPro" id="IPR016024">
    <property type="entry name" value="ARM-type_fold"/>
</dbReference>
<evidence type="ECO:0000256" key="1">
    <source>
        <dbReference type="SAM" id="MobiDB-lite"/>
    </source>
</evidence>
<feature type="compositionally biased region" description="Polar residues" evidence="1">
    <location>
        <begin position="1759"/>
        <end position="1771"/>
    </location>
</feature>
<feature type="compositionally biased region" description="Polar residues" evidence="1">
    <location>
        <begin position="1627"/>
        <end position="1646"/>
    </location>
</feature>
<feature type="compositionally biased region" description="Polar residues" evidence="1">
    <location>
        <begin position="2187"/>
        <end position="2227"/>
    </location>
</feature>
<evidence type="ECO:0000313" key="3">
    <source>
        <dbReference type="Proteomes" id="UP000324748"/>
    </source>
</evidence>
<feature type="region of interest" description="Disordered" evidence="1">
    <location>
        <begin position="2187"/>
        <end position="2326"/>
    </location>
</feature>
<evidence type="ECO:0000313" key="2">
    <source>
        <dbReference type="EMBL" id="KAA1117798.1"/>
    </source>
</evidence>
<proteinExistence type="predicted"/>
<feature type="compositionally biased region" description="Polar residues" evidence="1">
    <location>
        <begin position="99"/>
        <end position="112"/>
    </location>
</feature>
<feature type="compositionally biased region" description="Basic residues" evidence="1">
    <location>
        <begin position="1684"/>
        <end position="1701"/>
    </location>
</feature>
<feature type="region of interest" description="Disordered" evidence="1">
    <location>
        <begin position="191"/>
        <end position="238"/>
    </location>
</feature>
<reference evidence="2 3" key="1">
    <citation type="submission" date="2019-05" db="EMBL/GenBank/DDBJ databases">
        <title>Emergence of the Ug99 lineage of the wheat stem rust pathogen through somatic hybridization.</title>
        <authorList>
            <person name="Li F."/>
            <person name="Upadhyaya N.M."/>
            <person name="Sperschneider J."/>
            <person name="Matny O."/>
            <person name="Nguyen-Phuc H."/>
            <person name="Mago R."/>
            <person name="Raley C."/>
            <person name="Miller M.E."/>
            <person name="Silverstein K.A.T."/>
            <person name="Henningsen E."/>
            <person name="Hirsch C.D."/>
            <person name="Visser B."/>
            <person name="Pretorius Z.A."/>
            <person name="Steffenson B.J."/>
            <person name="Schwessinger B."/>
            <person name="Dodds P.N."/>
            <person name="Figueroa M."/>
        </authorList>
    </citation>
    <scope>NUCLEOTIDE SEQUENCE [LARGE SCALE GENOMIC DNA]</scope>
    <source>
        <strain evidence="2">21-0</strain>
    </source>
</reference>
<dbReference type="Proteomes" id="UP000324748">
    <property type="component" value="Unassembled WGS sequence"/>
</dbReference>
<feature type="region of interest" description="Disordered" evidence="1">
    <location>
        <begin position="999"/>
        <end position="1062"/>
    </location>
</feature>
<feature type="compositionally biased region" description="Polar residues" evidence="1">
    <location>
        <begin position="121"/>
        <end position="130"/>
    </location>
</feature>
<feature type="region of interest" description="Disordered" evidence="1">
    <location>
        <begin position="2115"/>
        <end position="2162"/>
    </location>
</feature>
<feature type="compositionally biased region" description="Basic residues" evidence="1">
    <location>
        <begin position="490"/>
        <end position="502"/>
    </location>
</feature>
<organism evidence="2 3">
    <name type="scientific">Puccinia graminis f. sp. tritici</name>
    <dbReference type="NCBI Taxonomy" id="56615"/>
    <lineage>
        <taxon>Eukaryota</taxon>
        <taxon>Fungi</taxon>
        <taxon>Dikarya</taxon>
        <taxon>Basidiomycota</taxon>
        <taxon>Pucciniomycotina</taxon>
        <taxon>Pucciniomycetes</taxon>
        <taxon>Pucciniales</taxon>
        <taxon>Pucciniaceae</taxon>
        <taxon>Puccinia</taxon>
    </lineage>
</organism>
<feature type="compositionally biased region" description="Polar residues" evidence="1">
    <location>
        <begin position="2129"/>
        <end position="2156"/>
    </location>
</feature>
<feature type="compositionally biased region" description="Polar residues" evidence="1">
    <location>
        <begin position="524"/>
        <end position="534"/>
    </location>
</feature>
<accession>A0A5B0QX06</accession>
<feature type="compositionally biased region" description="Polar residues" evidence="1">
    <location>
        <begin position="329"/>
        <end position="346"/>
    </location>
</feature>
<feature type="compositionally biased region" description="Low complexity" evidence="1">
    <location>
        <begin position="1827"/>
        <end position="1847"/>
    </location>
</feature>
<feature type="compositionally biased region" description="Basic and acidic residues" evidence="1">
    <location>
        <begin position="1795"/>
        <end position="1823"/>
    </location>
</feature>
<feature type="compositionally biased region" description="Low complexity" evidence="1">
    <location>
        <begin position="2363"/>
        <end position="2373"/>
    </location>
</feature>
<feature type="compositionally biased region" description="Basic and acidic residues" evidence="1">
    <location>
        <begin position="1704"/>
        <end position="1716"/>
    </location>
</feature>
<sequence length="2382" mass="260152">MSSEIHRASVFSHLPGQASVKRITAESKKLSTVPKSGKACGTLDMNQLSPPVSKQAPPSPPTSTPTHAPPASPRKRKSVIFNDAPLRSARSVPNHRSRAQTIATIPRTTTKIQHPGPVQPTLFSSRSYADQQKRARLSLAAPQLANPTSPSTSRNREADLRRLQAPGSPLGAKAEARKKLARFYYNPSFLQELPRRPKSPTLATSAGSKQAARRHSHQMLTVKDEARLDSSDESSDSDDEVALALINDTFDIRRTSSCSRLQNLRNELDDEPDEEPSELRPILKKTRAQILLAETVQQATAENGRPRLSLDPTPLSAYRRVIAAVTSKASQKTNSSLPGDASSSTLPADAAESSESNGSIRSLQISSEASISNLQSSPTVDIDWNADSLASHGTNLSLENGNLDSVDSDAIEACLLSSARSCLITLQASLLPPPDEMRLDPVSPLAKLTSPQKYKLSKLGTLDGSPREPRGVLPRAPTCNPRLDLPKNQPRTRGRSLFRARPKPAESRSTPTTPSVTSGLLRTPDSSPVRQSQSLPQVTITLREVEDAYISLYDHLDALVKHWQESSQPSDEDQQLRLGSLFADDVGAALMKCLVREVENLCRHDESTPAEPQATSSSNSAASHLRDEISRMMLPSNANPLSLNGAPTPSTATINKSGASTNEIRRRVAEIETGQAALRCIAILWGWPSCMVHFEDSYTQRLLSLLIQIPKSSILRRKKNLIAVGLMNHTFKHQRLKRATLEPHVSSVVDAIASTLYLSAGKSGDKGQKVLCLGLSALQQLTTQVPQHIAPKVGKFLEPFLASLMAPDSPILRHQAIGGLGALINCTKLDWDLPAKTSARVQIHEMRASADALLKLQQGRKEAFKEKLSTFALAFYNDKNTFLRWHLLVKQIKRSLKEGDVGWVISVMATMIALLGKRIRKLDPPMTRVFMPVINHLLGDSRTNHLTSQLWDYYIYVMLHWSIDHRTHNSEQVWALDPMQRPFFLQLLRSTYCVPIKTSSSPEATSSKAPPSTTDIPNQYKGLLQPSKDLTGTDPQINPVVSDTNPSSTVVTEKPQCRPLDGPHSSSHHILLSAYLYGVIGFIKEFLAHPPMCFSPPSELLATTNTCSRFQNLDTVWDEMIGPILPNILAGPHDEHRYHVYEILIALCKHDSPDSPTENEWTLERLIHPAYHQLPTKPESSLETYLEQFSNAAVSTAVTPVEIPALDPLWICSRYEKVLPIIVSSISSIQYIQSMEKEQWVTHPSTGSPRPEDSKRVGPRRMFRLWQELVKSMGSVYQSCDWIFDTPLSASLGALGDTLEKTIQVPAPLVLRAESEPHHSPNISIFLFRNLYSILKRGIGIELMNRKLIVISDSSAFPDKTRKISLYFKILSFVLASSVAGEIANTVGPEDWAEYDALAQVVIDDYISAQKVMGCNEKLYDLISDLSDVLQACTHDRLKLLFGKTSMKIVIELMKIVEPGVLLDEPSLKPASAMMIDACFNSIQAGGVIDQASHKQFIEVLNEFFSRLTQESLKILLDSCQTNFSAYLNNEQNDDRQLVYNTLLSKLRKVDLRLLMAPLELSALILSPFRNQPSSSTFSSKGFIDFVKTSAHAYIGEQQDIVQAVKDLTSVSPPPVTPLKAAADSFSSASLMGPSNGTEAPSSTPEATAGLDDSNSVHEHIPDHSSVPAEPCNSLTESQVSSSSRKKSKKGTIRGSRRSQRLKISIDPESLDKSDVQVEVETPVSEPLDSSLDHQVQSPVQEDSASQGQAAESAETSENAVIQQSQGTESTLPDKPADSACLPKTSNTRAVDGPETDHQETDHSETDHQETDHSETDHLETPKSIEALQIQPSQSSISSLSPAKSLPVPSEVRLRHDCLLPQVDPRLLAESPHKAPCFTRAPPSKRPVAGPDETTKAPADSSLQSNGLDVRDPTLFGPLASQRSSGAVHDFASLRPVHKSVKETDSFPSPSSELGDVPVWMHVSVAKNDQQLKDLLDPTLPDSKEPVNRFVEQAKLSFHLERSLSDQSALVPSLPLQPNSKNLKSISQVNQGLRSSFTPSSCPASFTQPYTPKAFFAPSEAPDHRISPITTSLGALDTLAPFAKRQAGKCLSFGPQQSATLEPAQSAREMLQNMTTRKPPGSSKAVVQAGSSADPSSQNSENSPDTTDISTKSATLSKRKRDEAYSTLANKLDHPPQATSTFAVANLDSQNPSGQPCARANSTVPDGLPSQASPSARKSLSQSSLTRKSPVRHLLPSLSESGSNGASDCHSPPPRKKTKCSANSTIVPIEITDDVSKETDSSLSPPAENPQPNEDHSEKTSPVGLDSAPSDSPRLSRKTRTMRRGCEIQELLQDARQSEILESASSSQLGWLTKTASDILVSRARVTRSSSRRLSSDERLPN</sequence>
<feature type="compositionally biased region" description="Low complexity" evidence="1">
    <location>
        <begin position="507"/>
        <end position="518"/>
    </location>
</feature>
<feature type="region of interest" description="Disordered" evidence="1">
    <location>
        <begin position="456"/>
        <end position="534"/>
    </location>
</feature>
<keyword evidence="3" id="KW-1185">Reference proteome</keyword>
<comment type="caution">
    <text evidence="2">The sequence shown here is derived from an EMBL/GenBank/DDBJ whole genome shotgun (WGS) entry which is preliminary data.</text>
</comment>
<feature type="region of interest" description="Disordered" evidence="1">
    <location>
        <begin position="28"/>
        <end position="174"/>
    </location>
</feature>
<feature type="compositionally biased region" description="Low complexity" evidence="1">
    <location>
        <begin position="1741"/>
        <end position="1758"/>
    </location>
</feature>
<feature type="region of interest" description="Disordered" evidence="1">
    <location>
        <begin position="1627"/>
        <end position="1849"/>
    </location>
</feature>
<feature type="compositionally biased region" description="Polar residues" evidence="1">
    <location>
        <begin position="1028"/>
        <end position="1051"/>
    </location>
</feature>
<dbReference type="OrthoDB" id="2507716at2759"/>